<reference evidence="2 3" key="1">
    <citation type="journal article" date="2016" name="Nat. Commun.">
        <title>Thousands of microbial genomes shed light on interconnected biogeochemical processes in an aquifer system.</title>
        <authorList>
            <person name="Anantharaman K."/>
            <person name="Brown C.T."/>
            <person name="Hug L.A."/>
            <person name="Sharon I."/>
            <person name="Castelle C.J."/>
            <person name="Probst A.J."/>
            <person name="Thomas B.C."/>
            <person name="Singh A."/>
            <person name="Wilkins M.J."/>
            <person name="Karaoz U."/>
            <person name="Brodie E.L."/>
            <person name="Williams K.H."/>
            <person name="Hubbard S.S."/>
            <person name="Banfield J.F."/>
        </authorList>
    </citation>
    <scope>NUCLEOTIDE SEQUENCE [LARGE SCALE GENOMIC DNA]</scope>
</reference>
<dbReference type="PANTHER" id="PTHR37309">
    <property type="entry name" value="SLR0284 PROTEIN"/>
    <property type="match status" value="1"/>
</dbReference>
<comment type="caution">
    <text evidence="2">The sequence shown here is derived from an EMBL/GenBank/DDBJ whole genome shotgun (WGS) entry which is preliminary data.</text>
</comment>
<dbReference type="PANTHER" id="PTHR37309:SF1">
    <property type="entry name" value="SLR0284 PROTEIN"/>
    <property type="match status" value="1"/>
</dbReference>
<keyword evidence="1" id="KW-0812">Transmembrane</keyword>
<name>A0A1G1WP19_9BACT</name>
<feature type="transmembrane region" description="Helical" evidence="1">
    <location>
        <begin position="31"/>
        <end position="51"/>
    </location>
</feature>
<dbReference type="InterPro" id="IPR007165">
    <property type="entry name" value="Phage_holin_4_2"/>
</dbReference>
<feature type="transmembrane region" description="Helical" evidence="1">
    <location>
        <begin position="107"/>
        <end position="131"/>
    </location>
</feature>
<protein>
    <recommendedName>
        <fullName evidence="4">Phage holin family protein</fullName>
    </recommendedName>
</protein>
<dbReference type="AlphaFoldDB" id="A0A1G1WP19"/>
<dbReference type="Pfam" id="PF04020">
    <property type="entry name" value="Phage_holin_4_2"/>
    <property type="match status" value="1"/>
</dbReference>
<gene>
    <name evidence="2" type="ORF">A3F35_02075</name>
</gene>
<feature type="transmembrane region" description="Helical" evidence="1">
    <location>
        <begin position="63"/>
        <end position="87"/>
    </location>
</feature>
<proteinExistence type="predicted"/>
<dbReference type="EMBL" id="MHCZ01000042">
    <property type="protein sequence ID" value="OGY29080.1"/>
    <property type="molecule type" value="Genomic_DNA"/>
</dbReference>
<organism evidence="2 3">
    <name type="scientific">Candidatus Woykebacteria bacterium RIFCSPHIGHO2_12_FULL_45_10</name>
    <dbReference type="NCBI Taxonomy" id="1802603"/>
    <lineage>
        <taxon>Bacteria</taxon>
        <taxon>Candidatus Woykeibacteriota</taxon>
    </lineage>
</organism>
<sequence>MKKLIRNLILASTAFIFVASFYPGIKYDNLADLAVAALIFSLLVQFVKPILKLLTLPFNLFSFGLFSVLINIAILFLVGVFVSGFHVVGFSFAGGSFSGFSLPAVSLTMLLSAIVASALVGSVATFLQFIFR</sequence>
<dbReference type="STRING" id="1802603.A3F35_02075"/>
<keyword evidence="1" id="KW-0472">Membrane</keyword>
<evidence type="ECO:0000256" key="1">
    <source>
        <dbReference type="SAM" id="Phobius"/>
    </source>
</evidence>
<dbReference type="Proteomes" id="UP000178068">
    <property type="component" value="Unassembled WGS sequence"/>
</dbReference>
<feature type="transmembrane region" description="Helical" evidence="1">
    <location>
        <begin position="7"/>
        <end position="25"/>
    </location>
</feature>
<accession>A0A1G1WP19</accession>
<evidence type="ECO:0000313" key="2">
    <source>
        <dbReference type="EMBL" id="OGY29080.1"/>
    </source>
</evidence>
<evidence type="ECO:0000313" key="3">
    <source>
        <dbReference type="Proteomes" id="UP000178068"/>
    </source>
</evidence>
<evidence type="ECO:0008006" key="4">
    <source>
        <dbReference type="Google" id="ProtNLM"/>
    </source>
</evidence>
<keyword evidence="1" id="KW-1133">Transmembrane helix</keyword>